<organism evidence="2 3">
    <name type="scientific">Flagellimonas maritima</name>
    <dbReference type="NCBI Taxonomy" id="1383885"/>
    <lineage>
        <taxon>Bacteria</taxon>
        <taxon>Pseudomonadati</taxon>
        <taxon>Bacteroidota</taxon>
        <taxon>Flavobacteriia</taxon>
        <taxon>Flavobacteriales</taxon>
        <taxon>Flavobacteriaceae</taxon>
        <taxon>Flagellimonas</taxon>
    </lineage>
</organism>
<proteinExistence type="predicted"/>
<dbReference type="Pfam" id="PF00188">
    <property type="entry name" value="CAP"/>
    <property type="match status" value="1"/>
</dbReference>
<dbReference type="Proteomes" id="UP000248536">
    <property type="component" value="Chromosome"/>
</dbReference>
<reference evidence="2 3" key="1">
    <citation type="submission" date="2018-06" db="EMBL/GenBank/DDBJ databases">
        <title>Spongiibacterium sp. HME9304 Genome sequencing and assembly.</title>
        <authorList>
            <person name="Kang H."/>
            <person name="Kim H."/>
            <person name="Joh K."/>
        </authorList>
    </citation>
    <scope>NUCLEOTIDE SEQUENCE [LARGE SCALE GENOMIC DNA]</scope>
    <source>
        <strain evidence="2 3">HME9304</strain>
    </source>
</reference>
<evidence type="ECO:0000313" key="2">
    <source>
        <dbReference type="EMBL" id="AWX44309.1"/>
    </source>
</evidence>
<evidence type="ECO:0000259" key="1">
    <source>
        <dbReference type="Pfam" id="PF00188"/>
    </source>
</evidence>
<dbReference type="SUPFAM" id="SSF55797">
    <property type="entry name" value="PR-1-like"/>
    <property type="match status" value="1"/>
</dbReference>
<protein>
    <recommendedName>
        <fullName evidence="1">SCP domain-containing protein</fullName>
    </recommendedName>
</protein>
<gene>
    <name evidence="2" type="ORF">HME9304_01309</name>
</gene>
<keyword evidence="3" id="KW-1185">Reference proteome</keyword>
<dbReference type="Gene3D" id="3.40.33.10">
    <property type="entry name" value="CAP"/>
    <property type="match status" value="1"/>
</dbReference>
<sequence>MVLTMCSKTETVEEGTLLVDGLGESEKTVVDATEIEAELLDLVNQHRASIGTTKLQSSPSSYKYAKDHNQYMISQNELSHDNFELRASKIAAEINAVDVSENVARHYATAEAALDGWLKSSSHKKSIEGNYSHTALSVQLDKDGRPYFTQIFMKVN</sequence>
<dbReference type="InterPro" id="IPR035940">
    <property type="entry name" value="CAP_sf"/>
</dbReference>
<dbReference type="EMBL" id="CP030104">
    <property type="protein sequence ID" value="AWX44309.1"/>
    <property type="molecule type" value="Genomic_DNA"/>
</dbReference>
<dbReference type="PANTHER" id="PTHR31157:SF1">
    <property type="entry name" value="SCP DOMAIN-CONTAINING PROTEIN"/>
    <property type="match status" value="1"/>
</dbReference>
<dbReference type="KEGG" id="spon:HME9304_01309"/>
<feature type="domain" description="SCP" evidence="1">
    <location>
        <begin position="40"/>
        <end position="152"/>
    </location>
</feature>
<dbReference type="AlphaFoldDB" id="A0A2Z4LRG1"/>
<accession>A0A2Z4LRG1</accession>
<dbReference type="PANTHER" id="PTHR31157">
    <property type="entry name" value="SCP DOMAIN-CONTAINING PROTEIN"/>
    <property type="match status" value="1"/>
</dbReference>
<dbReference type="CDD" id="cd05379">
    <property type="entry name" value="CAP_bacterial"/>
    <property type="match status" value="1"/>
</dbReference>
<evidence type="ECO:0000313" key="3">
    <source>
        <dbReference type="Proteomes" id="UP000248536"/>
    </source>
</evidence>
<name>A0A2Z4LRG1_9FLAO</name>
<dbReference type="InterPro" id="IPR014044">
    <property type="entry name" value="CAP_dom"/>
</dbReference>